<dbReference type="Pfam" id="PF24863">
    <property type="entry name" value="zf-CCCH_Mcm10"/>
    <property type="match status" value="1"/>
</dbReference>
<evidence type="ECO:0000313" key="5">
    <source>
        <dbReference type="Proteomes" id="UP000801492"/>
    </source>
</evidence>
<name>A0A8K0D145_IGNLU</name>
<dbReference type="InterPro" id="IPR040184">
    <property type="entry name" value="Mcm10"/>
</dbReference>
<dbReference type="GO" id="GO:0006270">
    <property type="term" value="P:DNA replication initiation"/>
    <property type="evidence" value="ECO:0007669"/>
    <property type="project" value="InterPro"/>
</dbReference>
<dbReference type="AlphaFoldDB" id="A0A8K0D145"/>
<sequence length="450" mass="51252">MDVKEGSKDEACLSVMNHQRVMVIGQSKDLGTCKSIKKSGERCTAFVNTSLCEFCLYHIKQEYQKVSSKRSDLQANFSGGGLTALRNKVLGKDQVFYAGKLYTAIPAKKSKKQTERDEGRLRALTGYPIENSNILGKKQTKKAKQAAAQLEIARNQRRKDLARLKQLGFGMDLGFDGKKKFNAEEVSRDVTVEESKSLALDVISRLKGNKNKCEKGTNESSKTQKDQVEEAKENFMLKRDGLKDVDLDIDFKKVDVRNDTAMGEKNIDCLPKIAKSDNLDDKTKSFEKFDNNHEIRGKQPQHSNVFQSSHLLTNFPTLSGSKKQKIDLSLPVRQKKTVRAKQNALAWVQNNGPIIKEDPNNVRGSEKGKKRALEALNELDVSTPQEVKKSKIEENEFFSERFKKMMAATSKHMDLLEQRDNEEQEEYFKKQEMKERMEEKMLTTYKVPCK</sequence>
<protein>
    <recommendedName>
        <fullName evidence="2">Protein MCM10 homolog</fullName>
    </recommendedName>
</protein>
<evidence type="ECO:0000256" key="2">
    <source>
        <dbReference type="ARBA" id="ARBA00017770"/>
    </source>
</evidence>
<dbReference type="PANTHER" id="PTHR13454">
    <property type="entry name" value="PROTEIN MCM10 HOMOLOG"/>
    <property type="match status" value="1"/>
</dbReference>
<dbReference type="Pfam" id="PF09329">
    <property type="entry name" value="zf-primase"/>
    <property type="match status" value="1"/>
</dbReference>
<feature type="domain" description="Replication factor Mcm10 C-terminal" evidence="3">
    <location>
        <begin position="190"/>
        <end position="450"/>
    </location>
</feature>
<dbReference type="InterPro" id="IPR015408">
    <property type="entry name" value="Znf_Mcm10/DnaG"/>
</dbReference>
<dbReference type="GO" id="GO:0003688">
    <property type="term" value="F:DNA replication origin binding"/>
    <property type="evidence" value="ECO:0007669"/>
    <property type="project" value="TreeGrafter"/>
</dbReference>
<proteinExistence type="inferred from homology"/>
<dbReference type="Gene3D" id="2.40.50.140">
    <property type="entry name" value="Nucleic acid-binding proteins"/>
    <property type="match status" value="1"/>
</dbReference>
<organism evidence="4 5">
    <name type="scientific">Ignelater luminosus</name>
    <name type="common">Cucubano</name>
    <name type="synonym">Pyrophorus luminosus</name>
    <dbReference type="NCBI Taxonomy" id="2038154"/>
    <lineage>
        <taxon>Eukaryota</taxon>
        <taxon>Metazoa</taxon>
        <taxon>Ecdysozoa</taxon>
        <taxon>Arthropoda</taxon>
        <taxon>Hexapoda</taxon>
        <taxon>Insecta</taxon>
        <taxon>Pterygota</taxon>
        <taxon>Neoptera</taxon>
        <taxon>Endopterygota</taxon>
        <taxon>Coleoptera</taxon>
        <taxon>Polyphaga</taxon>
        <taxon>Elateriformia</taxon>
        <taxon>Elateroidea</taxon>
        <taxon>Elateridae</taxon>
        <taxon>Agrypninae</taxon>
        <taxon>Pyrophorini</taxon>
        <taxon>Ignelater</taxon>
    </lineage>
</organism>
<dbReference type="InterPro" id="IPR015411">
    <property type="entry name" value="Rep_factor_Mcm10_C"/>
</dbReference>
<dbReference type="InterPro" id="IPR012340">
    <property type="entry name" value="NA-bd_OB-fold"/>
</dbReference>
<reference evidence="4" key="1">
    <citation type="submission" date="2019-08" db="EMBL/GenBank/DDBJ databases">
        <title>The genome of the North American firefly Photinus pyralis.</title>
        <authorList>
            <consortium name="Photinus pyralis genome working group"/>
            <person name="Fallon T.R."/>
            <person name="Sander Lower S.E."/>
            <person name="Weng J.-K."/>
        </authorList>
    </citation>
    <scope>NUCLEOTIDE SEQUENCE</scope>
    <source>
        <strain evidence="4">TRF0915ILg1</strain>
        <tissue evidence="4">Whole body</tissue>
    </source>
</reference>
<evidence type="ECO:0000313" key="4">
    <source>
        <dbReference type="EMBL" id="KAF2895221.1"/>
    </source>
</evidence>
<dbReference type="PANTHER" id="PTHR13454:SF11">
    <property type="entry name" value="PROTEIN MCM10 HOMOLOG"/>
    <property type="match status" value="1"/>
</dbReference>
<dbReference type="SMART" id="SM01280">
    <property type="entry name" value="Mcm10"/>
    <property type="match status" value="1"/>
</dbReference>
<gene>
    <name evidence="4" type="ORF">ILUMI_10953</name>
</gene>
<dbReference type="Proteomes" id="UP000801492">
    <property type="component" value="Unassembled WGS sequence"/>
</dbReference>
<accession>A0A8K0D145</accession>
<comment type="caution">
    <text evidence="4">The sequence shown here is derived from an EMBL/GenBank/DDBJ whole genome shotgun (WGS) entry which is preliminary data.</text>
</comment>
<dbReference type="GO" id="GO:0043596">
    <property type="term" value="C:nuclear replication fork"/>
    <property type="evidence" value="ECO:0007669"/>
    <property type="project" value="TreeGrafter"/>
</dbReference>
<comment type="similarity">
    <text evidence="1">Belongs to the MCM10 family.</text>
</comment>
<keyword evidence="5" id="KW-1185">Reference proteome</keyword>
<feature type="non-terminal residue" evidence="4">
    <location>
        <position position="450"/>
    </location>
</feature>
<dbReference type="OrthoDB" id="273123at2759"/>
<dbReference type="EMBL" id="VTPC01006118">
    <property type="protein sequence ID" value="KAF2895221.1"/>
    <property type="molecule type" value="Genomic_DNA"/>
</dbReference>
<dbReference type="GO" id="GO:0003697">
    <property type="term" value="F:single-stranded DNA binding"/>
    <property type="evidence" value="ECO:0007669"/>
    <property type="project" value="InterPro"/>
</dbReference>
<evidence type="ECO:0000259" key="3">
    <source>
        <dbReference type="SMART" id="SM01280"/>
    </source>
</evidence>
<evidence type="ECO:0000256" key="1">
    <source>
        <dbReference type="ARBA" id="ARBA00009679"/>
    </source>
</evidence>